<reference evidence="2" key="1">
    <citation type="submission" date="2016-10" db="EMBL/GenBank/DDBJ databases">
        <authorList>
            <person name="Varghese N."/>
            <person name="Submissions S."/>
        </authorList>
    </citation>
    <scope>NUCLEOTIDE SEQUENCE [LARGE SCALE GENOMIC DNA]</scope>
    <source>
        <strain evidence="2">DSM 19482</strain>
    </source>
</reference>
<dbReference type="EMBL" id="FTPU01000034">
    <property type="protein sequence ID" value="SIT97904.1"/>
    <property type="molecule type" value="Genomic_DNA"/>
</dbReference>
<dbReference type="Proteomes" id="UP000187261">
    <property type="component" value="Unassembled WGS sequence"/>
</dbReference>
<gene>
    <name evidence="1" type="ORF">SAMN05660493_02635</name>
</gene>
<accession>A0A1U7PZ94</accession>
<dbReference type="OrthoDB" id="705292at2"/>
<dbReference type="STRING" id="1121284.SAMN05660493_02635"/>
<protein>
    <submittedName>
        <fullName evidence="1">Uncharacterized protein</fullName>
    </submittedName>
</protein>
<organism evidence="1 2">
    <name type="scientific">Epilithonimonas bovis DSM 19482</name>
    <dbReference type="NCBI Taxonomy" id="1121284"/>
    <lineage>
        <taxon>Bacteria</taxon>
        <taxon>Pseudomonadati</taxon>
        <taxon>Bacteroidota</taxon>
        <taxon>Flavobacteriia</taxon>
        <taxon>Flavobacteriales</taxon>
        <taxon>Weeksellaceae</taxon>
        <taxon>Chryseobacterium group</taxon>
        <taxon>Epilithonimonas</taxon>
    </lineage>
</organism>
<dbReference type="RefSeq" id="WP_143746024.1">
    <property type="nucleotide sequence ID" value="NZ_FTPU01000034.1"/>
</dbReference>
<sequence length="85" mass="8844">MSSAGDVSKIAQNTSNEVGKGVIIGNNTSAATGVLILEATDKALALPQIASPQTNVKSPYPGMICYDTITKTVAVFNGKVWSFLK</sequence>
<dbReference type="AlphaFoldDB" id="A0A1U7PZ94"/>
<evidence type="ECO:0000313" key="2">
    <source>
        <dbReference type="Proteomes" id="UP000187261"/>
    </source>
</evidence>
<proteinExistence type="predicted"/>
<evidence type="ECO:0000313" key="1">
    <source>
        <dbReference type="EMBL" id="SIT97904.1"/>
    </source>
</evidence>
<keyword evidence="2" id="KW-1185">Reference proteome</keyword>
<name>A0A1U7PZ94_9FLAO</name>